<dbReference type="PROSITE" id="PS51038">
    <property type="entry name" value="BAH"/>
    <property type="match status" value="1"/>
</dbReference>
<evidence type="ECO:0000259" key="2">
    <source>
        <dbReference type="PROSITE" id="PS51038"/>
    </source>
</evidence>
<dbReference type="CDD" id="cd04370">
    <property type="entry name" value="BAH"/>
    <property type="match status" value="1"/>
</dbReference>
<dbReference type="Gene3D" id="2.30.30.490">
    <property type="match status" value="1"/>
</dbReference>
<gene>
    <name evidence="3" type="ORF">N0V93_001129</name>
</gene>
<reference evidence="3" key="1">
    <citation type="submission" date="2022-10" db="EMBL/GenBank/DDBJ databases">
        <title>Tapping the CABI collections for fungal endophytes: first genome assemblies for Collariella, Neodidymelliopsis, Ascochyta clinopodiicola, Didymella pomorum, Didymosphaeria variabile, Neocosmospora piperis and Neocucurbitaria cava.</title>
        <authorList>
            <person name="Hill R."/>
        </authorList>
    </citation>
    <scope>NUCLEOTIDE SEQUENCE</scope>
    <source>
        <strain evidence="3">IMI 355082</strain>
    </source>
</reference>
<dbReference type="PANTHER" id="PTHR46364">
    <property type="entry name" value="OS08G0421900 PROTEIN"/>
    <property type="match status" value="1"/>
</dbReference>
<feature type="domain" description="BAH" evidence="2">
    <location>
        <begin position="99"/>
        <end position="238"/>
    </location>
</feature>
<feature type="region of interest" description="Disordered" evidence="1">
    <location>
        <begin position="30"/>
        <end position="50"/>
    </location>
</feature>
<evidence type="ECO:0000256" key="1">
    <source>
        <dbReference type="SAM" id="MobiDB-lite"/>
    </source>
</evidence>
<keyword evidence="4" id="KW-1185">Reference proteome</keyword>
<dbReference type="OrthoDB" id="10259622at2759"/>
<sequence length="438" mass="49378">MAAPRKRPREVDEASRAECPFQIRLIDQKERELKKKRKRKDEDPEDANAKIPVQLSPFAPTGKFKTHETMDIAFAVEPQSASKRWSDMTRYNSFVLNGSKYFSDNYIFVANASTIERQKAGQPQPGPRTHSDDDWVARILEIRASDEHHVYARVYWMYWPDELPPNTLDGKKYVSGRQPYHGQNELIASNHMDIINVVSVTQQATVNQVTDENDDQIQQALYWRQALDVRTFELSAVDRVCRCKEPGNPDKVLIGCPAENCQKWLHEECLKHDVLTRVFEELGTDKPHKATGAGVKEEKEEVKRPLSPVEPGSGTVATELPIQVKTDGEGETEVKATGDSVDVKGEREVAVAEGSSAQAQNGRASNTHTPSAETPRKPGRGRKKAADDLNHRPYEGLFEATFQPDKDVFEIKDLRDVQGGDKTWLEEVDCLICGSRIN</sequence>
<feature type="region of interest" description="Disordered" evidence="1">
    <location>
        <begin position="285"/>
        <end position="387"/>
    </location>
</feature>
<dbReference type="EMBL" id="JAPEVB010000001">
    <property type="protein sequence ID" value="KAJ4396907.1"/>
    <property type="molecule type" value="Genomic_DNA"/>
</dbReference>
<dbReference type="SUPFAM" id="SSF57903">
    <property type="entry name" value="FYVE/PHD zinc finger"/>
    <property type="match status" value="1"/>
</dbReference>
<dbReference type="Proteomes" id="UP001140453">
    <property type="component" value="Unassembled WGS sequence"/>
</dbReference>
<organism evidence="3 4">
    <name type="scientific">Gnomoniopsis smithogilvyi</name>
    <dbReference type="NCBI Taxonomy" id="1191159"/>
    <lineage>
        <taxon>Eukaryota</taxon>
        <taxon>Fungi</taxon>
        <taxon>Dikarya</taxon>
        <taxon>Ascomycota</taxon>
        <taxon>Pezizomycotina</taxon>
        <taxon>Sordariomycetes</taxon>
        <taxon>Sordariomycetidae</taxon>
        <taxon>Diaporthales</taxon>
        <taxon>Gnomoniaceae</taxon>
        <taxon>Gnomoniopsis</taxon>
    </lineage>
</organism>
<comment type="caution">
    <text evidence="3">The sequence shown here is derived from an EMBL/GenBank/DDBJ whole genome shotgun (WGS) entry which is preliminary data.</text>
</comment>
<evidence type="ECO:0000313" key="3">
    <source>
        <dbReference type="EMBL" id="KAJ4396907.1"/>
    </source>
</evidence>
<dbReference type="GO" id="GO:0003682">
    <property type="term" value="F:chromatin binding"/>
    <property type="evidence" value="ECO:0007669"/>
    <property type="project" value="InterPro"/>
</dbReference>
<dbReference type="AlphaFoldDB" id="A0A9W8Z139"/>
<feature type="compositionally biased region" description="Polar residues" evidence="1">
    <location>
        <begin position="355"/>
        <end position="372"/>
    </location>
</feature>
<protein>
    <recommendedName>
        <fullName evidence="2">BAH domain-containing protein</fullName>
    </recommendedName>
</protein>
<feature type="compositionally biased region" description="Basic and acidic residues" evidence="1">
    <location>
        <begin position="295"/>
        <end position="304"/>
    </location>
</feature>
<dbReference type="InterPro" id="IPR001025">
    <property type="entry name" value="BAH_dom"/>
</dbReference>
<proteinExistence type="predicted"/>
<dbReference type="InterPro" id="IPR043151">
    <property type="entry name" value="BAH_sf"/>
</dbReference>
<accession>A0A9W8Z139</accession>
<name>A0A9W8Z139_9PEZI</name>
<evidence type="ECO:0000313" key="4">
    <source>
        <dbReference type="Proteomes" id="UP001140453"/>
    </source>
</evidence>
<feature type="compositionally biased region" description="Basic and acidic residues" evidence="1">
    <location>
        <begin position="326"/>
        <end position="350"/>
    </location>
</feature>
<dbReference type="InterPro" id="IPR011011">
    <property type="entry name" value="Znf_FYVE_PHD"/>
</dbReference>